<dbReference type="Gene3D" id="3.50.50.60">
    <property type="entry name" value="FAD/NAD(P)-binding domain"/>
    <property type="match status" value="2"/>
</dbReference>
<dbReference type="AlphaFoldDB" id="U2ZXR6"/>
<evidence type="ECO:0000256" key="3">
    <source>
        <dbReference type="ARBA" id="ARBA00022827"/>
    </source>
</evidence>
<sequence length="157" mass="16773">MSEYVDVAIVGASPVGAHVASTLRERGFTGSVMIIGEETIPPYDHPALSNAYMVGSISIERVLPRDRGYWDRNNIALTLGVRVTRLDSEHATLTLDDGRRIAFGQCVLATGETVHRLAYPGADLAGIHTVRSLADVDALRAALTGIPVGQIAKPLLN</sequence>
<keyword evidence="4" id="KW-0560">Oxidoreductase</keyword>
<keyword evidence="3" id="KW-0274">FAD</keyword>
<protein>
    <recommendedName>
        <fullName evidence="5">FAD/NAD(P)-binding domain-containing protein</fullName>
    </recommendedName>
</protein>
<reference evidence="6 7" key="1">
    <citation type="submission" date="2013-09" db="EMBL/GenBank/DDBJ databases">
        <title>Whole genome shotgun sequence of Novosphingobium tardaugens NBRC 16725.</title>
        <authorList>
            <person name="Isaki S."/>
            <person name="Hosoyama A."/>
            <person name="Tsuchikane K."/>
            <person name="Katsumata H."/>
            <person name="Ando Y."/>
            <person name="Yamazaki S."/>
            <person name="Fujita N."/>
        </authorList>
    </citation>
    <scope>NUCLEOTIDE SEQUENCE [LARGE SCALE GENOMIC DNA]</scope>
    <source>
        <strain evidence="6 7">NBRC 16725</strain>
    </source>
</reference>
<keyword evidence="2" id="KW-0285">Flavoprotein</keyword>
<evidence type="ECO:0000256" key="2">
    <source>
        <dbReference type="ARBA" id="ARBA00022630"/>
    </source>
</evidence>
<dbReference type="GO" id="GO:0005737">
    <property type="term" value="C:cytoplasm"/>
    <property type="evidence" value="ECO:0007669"/>
    <property type="project" value="TreeGrafter"/>
</dbReference>
<dbReference type="KEGG" id="ntd:EGO55_05820"/>
<evidence type="ECO:0000313" key="6">
    <source>
        <dbReference type="EMBL" id="GAD50189.1"/>
    </source>
</evidence>
<evidence type="ECO:0000313" key="7">
    <source>
        <dbReference type="Proteomes" id="UP000016568"/>
    </source>
</evidence>
<dbReference type="GO" id="GO:0016651">
    <property type="term" value="F:oxidoreductase activity, acting on NAD(P)H"/>
    <property type="evidence" value="ECO:0007669"/>
    <property type="project" value="TreeGrafter"/>
</dbReference>
<dbReference type="PANTHER" id="PTHR43557:SF2">
    <property type="entry name" value="RIESKE DOMAIN-CONTAINING PROTEIN-RELATED"/>
    <property type="match status" value="1"/>
</dbReference>
<dbReference type="RefSeq" id="WP_021691007.1">
    <property type="nucleotide sequence ID" value="NZ_BASZ01000007.1"/>
</dbReference>
<evidence type="ECO:0000259" key="5">
    <source>
        <dbReference type="Pfam" id="PF07992"/>
    </source>
</evidence>
<organism evidence="6 7">
    <name type="scientific">Caenibius tardaugens NBRC 16725</name>
    <dbReference type="NCBI Taxonomy" id="1219035"/>
    <lineage>
        <taxon>Bacteria</taxon>
        <taxon>Pseudomonadati</taxon>
        <taxon>Pseudomonadota</taxon>
        <taxon>Alphaproteobacteria</taxon>
        <taxon>Sphingomonadales</taxon>
        <taxon>Erythrobacteraceae</taxon>
        <taxon>Caenibius</taxon>
    </lineage>
</organism>
<comment type="caution">
    <text evidence="6">The sequence shown here is derived from an EMBL/GenBank/DDBJ whole genome shotgun (WGS) entry which is preliminary data.</text>
</comment>
<dbReference type="EMBL" id="BASZ01000007">
    <property type="protein sequence ID" value="GAD50189.1"/>
    <property type="molecule type" value="Genomic_DNA"/>
</dbReference>
<dbReference type="InterPro" id="IPR023753">
    <property type="entry name" value="FAD/NAD-binding_dom"/>
</dbReference>
<feature type="domain" description="FAD/NAD(P)-binding" evidence="5">
    <location>
        <begin position="6"/>
        <end position="144"/>
    </location>
</feature>
<dbReference type="OrthoDB" id="7809559at2"/>
<keyword evidence="7" id="KW-1185">Reference proteome</keyword>
<dbReference type="InterPro" id="IPR050446">
    <property type="entry name" value="FAD-oxidoreductase/Apoptosis"/>
</dbReference>
<name>U2ZXR6_9SPHN</name>
<gene>
    <name evidence="6" type="ORF">NT2_07_01890</name>
</gene>
<dbReference type="InterPro" id="IPR036188">
    <property type="entry name" value="FAD/NAD-bd_sf"/>
</dbReference>
<comment type="cofactor">
    <cofactor evidence="1">
        <name>FAD</name>
        <dbReference type="ChEBI" id="CHEBI:57692"/>
    </cofactor>
</comment>
<evidence type="ECO:0000256" key="4">
    <source>
        <dbReference type="ARBA" id="ARBA00023002"/>
    </source>
</evidence>
<dbReference type="eggNOG" id="COG1251">
    <property type="taxonomic scope" value="Bacteria"/>
</dbReference>
<proteinExistence type="predicted"/>
<dbReference type="Pfam" id="PF07992">
    <property type="entry name" value="Pyr_redox_2"/>
    <property type="match status" value="1"/>
</dbReference>
<dbReference type="PANTHER" id="PTHR43557">
    <property type="entry name" value="APOPTOSIS-INDUCING FACTOR 1"/>
    <property type="match status" value="1"/>
</dbReference>
<evidence type="ECO:0000256" key="1">
    <source>
        <dbReference type="ARBA" id="ARBA00001974"/>
    </source>
</evidence>
<dbReference type="SUPFAM" id="SSF51905">
    <property type="entry name" value="FAD/NAD(P)-binding domain"/>
    <property type="match status" value="1"/>
</dbReference>
<accession>U2ZXR6</accession>
<dbReference type="Proteomes" id="UP000016568">
    <property type="component" value="Unassembled WGS sequence"/>
</dbReference>